<dbReference type="Proteomes" id="UP000746535">
    <property type="component" value="Unassembled WGS sequence"/>
</dbReference>
<evidence type="ECO:0000313" key="1">
    <source>
        <dbReference type="EMBL" id="NJP02138.1"/>
    </source>
</evidence>
<protein>
    <submittedName>
        <fullName evidence="1">Uncharacterized protein</fullName>
    </submittedName>
</protein>
<evidence type="ECO:0000313" key="2">
    <source>
        <dbReference type="Proteomes" id="UP000746535"/>
    </source>
</evidence>
<proteinExistence type="predicted"/>
<comment type="caution">
    <text evidence="1">The sequence shown here is derived from an EMBL/GenBank/DDBJ whole genome shotgun (WGS) entry which is preliminary data.</text>
</comment>
<keyword evidence="2" id="KW-1185">Reference proteome</keyword>
<gene>
    <name evidence="1" type="ORF">HBH25_14905</name>
</gene>
<dbReference type="RefSeq" id="WP_168084712.1">
    <property type="nucleotide sequence ID" value="NZ_JAAVJI010000009.1"/>
</dbReference>
<name>A0ABX0YJL5_9PSED</name>
<accession>A0ABX0YJL5</accession>
<reference evidence="1 2" key="1">
    <citation type="submission" date="2020-03" db="EMBL/GenBank/DDBJ databases">
        <authorList>
            <person name="Wang L."/>
            <person name="He N."/>
            <person name="Li Y."/>
            <person name="Fang Y."/>
            <person name="Zhang F."/>
        </authorList>
    </citation>
    <scope>NUCLEOTIDE SEQUENCE [LARGE SCALE GENOMIC DNA]</scope>
    <source>
        <strain evidence="2">hsmgli-8</strain>
    </source>
</reference>
<organism evidence="1 2">
    <name type="scientific">Pseudomonas quercus</name>
    <dbReference type="NCBI Taxonomy" id="2722792"/>
    <lineage>
        <taxon>Bacteria</taxon>
        <taxon>Pseudomonadati</taxon>
        <taxon>Pseudomonadota</taxon>
        <taxon>Gammaproteobacteria</taxon>
        <taxon>Pseudomonadales</taxon>
        <taxon>Pseudomonadaceae</taxon>
        <taxon>Pseudomonas</taxon>
    </lineage>
</organism>
<sequence>MNNDIYLLIEHGREYGEAYVLGWFDNEATAREAALKMEWDAYRAELKRPSGWLNEKPVPPSEAEYKRYWVKPLSRFDYGPARPELVH</sequence>
<dbReference type="EMBL" id="JAAVJI010000009">
    <property type="protein sequence ID" value="NJP02138.1"/>
    <property type="molecule type" value="Genomic_DNA"/>
</dbReference>